<proteinExistence type="predicted"/>
<dbReference type="Proteomes" id="UP000324260">
    <property type="component" value="Unassembled WGS sequence"/>
</dbReference>
<accession>A0A5D9DBK4</accession>
<evidence type="ECO:0000313" key="2">
    <source>
        <dbReference type="Proteomes" id="UP000324260"/>
    </source>
</evidence>
<dbReference type="AlphaFoldDB" id="A0A5D9DBK4"/>
<dbReference type="EMBL" id="VTPU01000001">
    <property type="protein sequence ID" value="TZG41278.1"/>
    <property type="molecule type" value="Genomic_DNA"/>
</dbReference>
<dbReference type="InterPro" id="IPR014974">
    <property type="entry name" value="DUF1833"/>
</dbReference>
<dbReference type="RefSeq" id="WP_149320472.1">
    <property type="nucleotide sequence ID" value="NZ_JARWAH010000001.1"/>
</dbReference>
<reference evidence="1 2" key="1">
    <citation type="submission" date="2019-08" db="EMBL/GenBank/DDBJ databases">
        <title>Draft Genome Sequence of Halomonas eurihalina Isolated from Preserved Hide-surface.</title>
        <authorList>
            <person name="Hussain S.A."/>
            <person name="Xu A."/>
            <person name="Sarker M."/>
            <person name="Sommers C."/>
        </authorList>
    </citation>
    <scope>NUCLEOTIDE SEQUENCE [LARGE SCALE GENOMIC DNA]</scope>
    <source>
        <strain evidence="1 2">MS1</strain>
    </source>
</reference>
<protein>
    <submittedName>
        <fullName evidence="1">DUF1833 domain-containing protein</fullName>
    </submittedName>
</protein>
<keyword evidence="2" id="KW-1185">Reference proteome</keyword>
<organism evidence="1 2">
    <name type="scientific">Halomonas eurihalina</name>
    <dbReference type="NCBI Taxonomy" id="42566"/>
    <lineage>
        <taxon>Bacteria</taxon>
        <taxon>Pseudomonadati</taxon>
        <taxon>Pseudomonadota</taxon>
        <taxon>Gammaproteobacteria</taxon>
        <taxon>Oceanospirillales</taxon>
        <taxon>Halomonadaceae</taxon>
        <taxon>Halomonas</taxon>
    </lineage>
</organism>
<dbReference type="OrthoDB" id="8690039at2"/>
<name>A0A5D9DBK4_HALER</name>
<comment type="caution">
    <text evidence="1">The sequence shown here is derived from an EMBL/GenBank/DDBJ whole genome shotgun (WGS) entry which is preliminary data.</text>
</comment>
<gene>
    <name evidence="1" type="ORF">FZZ93_01035</name>
</gene>
<sequence>MDDLLETVYASALSGHVRIDTLEIISPSQTIRICDGYEDHVVTLETGETVGFLASAMKVVLPERNASGQQPLTFAVENVTGEAERAIDAALADGIPVDVIYREYLSSDLSAPAKPPIQFVLYDADFEDARAQLTSSFFDIIGTGYPRERYTVQRFPGLKHIG</sequence>
<dbReference type="Pfam" id="PF08875">
    <property type="entry name" value="DUF1833"/>
    <property type="match status" value="1"/>
</dbReference>
<evidence type="ECO:0000313" key="1">
    <source>
        <dbReference type="EMBL" id="TZG41278.1"/>
    </source>
</evidence>